<organism evidence="1 2">
    <name type="scientific">Knufia fluminis</name>
    <dbReference type="NCBI Taxonomy" id="191047"/>
    <lineage>
        <taxon>Eukaryota</taxon>
        <taxon>Fungi</taxon>
        <taxon>Dikarya</taxon>
        <taxon>Ascomycota</taxon>
        <taxon>Pezizomycotina</taxon>
        <taxon>Eurotiomycetes</taxon>
        <taxon>Chaetothyriomycetidae</taxon>
        <taxon>Chaetothyriales</taxon>
        <taxon>Trichomeriaceae</taxon>
        <taxon>Knufia</taxon>
    </lineage>
</organism>
<sequence>MGDQKPRFNILAEQLIVTKTNHEGQAMRARLKPKTSILQQVSRNPQQFEEGQSMQPTTPMYMWLLMLDVEFQSRTWRTKLKSNQSGEVRDSVNERLSWREKNLLSADNEDTIGLESYT</sequence>
<name>A0AAN8ERS1_9EURO</name>
<dbReference type="Proteomes" id="UP001316803">
    <property type="component" value="Unassembled WGS sequence"/>
</dbReference>
<proteinExistence type="predicted"/>
<evidence type="ECO:0000313" key="1">
    <source>
        <dbReference type="EMBL" id="KAK5957222.1"/>
    </source>
</evidence>
<dbReference type="EMBL" id="JAKLMC020000003">
    <property type="protein sequence ID" value="KAK5957222.1"/>
    <property type="molecule type" value="Genomic_DNA"/>
</dbReference>
<evidence type="ECO:0000313" key="2">
    <source>
        <dbReference type="Proteomes" id="UP001316803"/>
    </source>
</evidence>
<protein>
    <submittedName>
        <fullName evidence="1">Uncharacterized protein</fullName>
    </submittedName>
</protein>
<comment type="caution">
    <text evidence="1">The sequence shown here is derived from an EMBL/GenBank/DDBJ whole genome shotgun (WGS) entry which is preliminary data.</text>
</comment>
<accession>A0AAN8ERS1</accession>
<reference evidence="1 2" key="1">
    <citation type="submission" date="2022-12" db="EMBL/GenBank/DDBJ databases">
        <title>Genomic features and morphological characterization of a novel Knufia sp. strain isolated from spacecraft assembly facility.</title>
        <authorList>
            <person name="Teixeira M."/>
            <person name="Chander A.M."/>
            <person name="Stajich J.E."/>
            <person name="Venkateswaran K."/>
        </authorList>
    </citation>
    <scope>NUCLEOTIDE SEQUENCE [LARGE SCALE GENOMIC DNA]</scope>
    <source>
        <strain evidence="1 2">FJI-L2-BK-P2</strain>
    </source>
</reference>
<keyword evidence="2" id="KW-1185">Reference proteome</keyword>
<gene>
    <name evidence="1" type="ORF">OHC33_001593</name>
</gene>
<dbReference type="AlphaFoldDB" id="A0AAN8ERS1"/>